<dbReference type="OrthoDB" id="9794948at2"/>
<dbReference type="AlphaFoldDB" id="A0A2H3KTR4"/>
<dbReference type="SUPFAM" id="SSF50475">
    <property type="entry name" value="FMN-binding split barrel"/>
    <property type="match status" value="1"/>
</dbReference>
<name>A0A2H3KTR4_9FLAO</name>
<proteinExistence type="predicted"/>
<dbReference type="Gene3D" id="2.30.110.10">
    <property type="entry name" value="Electron Transport, Fmn-binding Protein, Chain A"/>
    <property type="match status" value="1"/>
</dbReference>
<dbReference type="GO" id="GO:0008233">
    <property type="term" value="F:peptidase activity"/>
    <property type="evidence" value="ECO:0007669"/>
    <property type="project" value="UniProtKB-KW"/>
</dbReference>
<dbReference type="Pfam" id="PF04299">
    <property type="entry name" value="FMN_bind_2"/>
    <property type="match status" value="1"/>
</dbReference>
<keyword evidence="1" id="KW-0645">Protease</keyword>
<reference evidence="1 2" key="1">
    <citation type="submission" date="2017-09" db="EMBL/GenBank/DDBJ databases">
        <title>Whole genomes of Flavobacteriaceae.</title>
        <authorList>
            <person name="Stine C."/>
            <person name="Li C."/>
            <person name="Tadesse D."/>
        </authorList>
    </citation>
    <scope>NUCLEOTIDE SEQUENCE [LARGE SCALE GENOMIC DNA]</scope>
    <source>
        <strain evidence="1 2">ATCC 35036</strain>
    </source>
</reference>
<dbReference type="PANTHER" id="PTHR35802:SF1">
    <property type="entry name" value="PROTEASE SYNTHASE AND SPORULATION PROTEIN PAI 2"/>
    <property type="match status" value="1"/>
</dbReference>
<comment type="caution">
    <text evidence="1">The sequence shown here is derived from an EMBL/GenBank/DDBJ whole genome shotgun (WGS) entry which is preliminary data.</text>
</comment>
<dbReference type="InterPro" id="IPR012349">
    <property type="entry name" value="Split_barrel_FMN-bd"/>
</dbReference>
<organism evidence="1 2">
    <name type="scientific">Flavobacterium branchiophilum</name>
    <dbReference type="NCBI Taxonomy" id="55197"/>
    <lineage>
        <taxon>Bacteria</taxon>
        <taxon>Pseudomonadati</taxon>
        <taxon>Bacteroidota</taxon>
        <taxon>Flavobacteriia</taxon>
        <taxon>Flavobacteriales</taxon>
        <taxon>Flavobacteriaceae</taxon>
        <taxon>Flavobacterium</taxon>
    </lineage>
</organism>
<dbReference type="PANTHER" id="PTHR35802">
    <property type="entry name" value="PROTEASE SYNTHASE AND SPORULATION PROTEIN PAI 2"/>
    <property type="match status" value="1"/>
</dbReference>
<protein>
    <submittedName>
        <fullName evidence="1">Protease</fullName>
    </submittedName>
</protein>
<dbReference type="RefSeq" id="WP_097553545.1">
    <property type="nucleotide sequence ID" value="NZ_PCMW01000019.1"/>
</dbReference>
<dbReference type="Proteomes" id="UP000220828">
    <property type="component" value="Unassembled WGS sequence"/>
</dbReference>
<sequence length="204" mass="23313">MYIPEIYKNENQQKIAQFIADNGFAILINQTNGKPWATHVPLLQTENEQGEPVLVGHLSKGNPQAKQFKEDELVLAVFSGPHCYISSSWYDHENVPTWNYEAVHVYGKVRVLDDKKGLEILKKLVDKYEKNSENPVRVENLSPRTMMEARGITCFEIAITAIEAVHKMSQNRDAANKKRIIQELEKTNDPQAHLVAQKIKQCPF</sequence>
<evidence type="ECO:0000313" key="2">
    <source>
        <dbReference type="Proteomes" id="UP000220828"/>
    </source>
</evidence>
<dbReference type="PIRSF" id="PIRSF010372">
    <property type="entry name" value="PaiB"/>
    <property type="match status" value="1"/>
</dbReference>
<keyword evidence="1" id="KW-0378">Hydrolase</keyword>
<evidence type="ECO:0000313" key="1">
    <source>
        <dbReference type="EMBL" id="PDS26110.1"/>
    </source>
</evidence>
<dbReference type="EMBL" id="PCMW01000019">
    <property type="protein sequence ID" value="PDS26110.1"/>
    <property type="molecule type" value="Genomic_DNA"/>
</dbReference>
<gene>
    <name evidence="1" type="ORF">B0A77_03240</name>
</gene>
<dbReference type="GO" id="GO:0006508">
    <property type="term" value="P:proteolysis"/>
    <property type="evidence" value="ECO:0007669"/>
    <property type="project" value="UniProtKB-KW"/>
</dbReference>
<accession>A0A2H3KTR4</accession>
<dbReference type="InterPro" id="IPR007396">
    <property type="entry name" value="TR_PAI2-type"/>
</dbReference>